<organism evidence="3 4">
    <name type="scientific">Thermodesulfatator autotrophicus</name>
    <dbReference type="NCBI Taxonomy" id="1795632"/>
    <lineage>
        <taxon>Bacteria</taxon>
        <taxon>Pseudomonadati</taxon>
        <taxon>Thermodesulfobacteriota</taxon>
        <taxon>Thermodesulfobacteria</taxon>
        <taxon>Thermodesulfobacteriales</taxon>
        <taxon>Thermodesulfatatoraceae</taxon>
        <taxon>Thermodesulfatator</taxon>
    </lineage>
</organism>
<dbReference type="InterPro" id="IPR051829">
    <property type="entry name" value="Multiheme_Cytochr_ET"/>
</dbReference>
<dbReference type="Pfam" id="PF13447">
    <property type="entry name" value="Multi-haem_cyto"/>
    <property type="match status" value="2"/>
</dbReference>
<dbReference type="Proteomes" id="UP000076964">
    <property type="component" value="Unassembled WGS sequence"/>
</dbReference>
<name>A0A177EAF9_9BACT</name>
<dbReference type="SUPFAM" id="SSF48695">
    <property type="entry name" value="Multiheme cytochromes"/>
    <property type="match status" value="1"/>
</dbReference>
<evidence type="ECO:0000313" key="3">
    <source>
        <dbReference type="EMBL" id="OAG27999.1"/>
    </source>
</evidence>
<protein>
    <submittedName>
        <fullName evidence="3">Cytochrome C</fullName>
    </submittedName>
</protein>
<evidence type="ECO:0000313" key="4">
    <source>
        <dbReference type="Proteomes" id="UP000076964"/>
    </source>
</evidence>
<dbReference type="OrthoDB" id="9814800at2"/>
<dbReference type="PANTHER" id="PTHR35038:SF5">
    <property type="entry name" value="CYTOCHROME C-TYPE PROTEIN NRFB"/>
    <property type="match status" value="1"/>
</dbReference>
<dbReference type="InterPro" id="IPR036280">
    <property type="entry name" value="Multihaem_cyt_sf"/>
</dbReference>
<feature type="chain" id="PRO_5008060246" evidence="2">
    <location>
        <begin position="26"/>
        <end position="433"/>
    </location>
</feature>
<evidence type="ECO:0000256" key="2">
    <source>
        <dbReference type="SAM" id="SignalP"/>
    </source>
</evidence>
<evidence type="ECO:0000256" key="1">
    <source>
        <dbReference type="ARBA" id="ARBA00022729"/>
    </source>
</evidence>
<proteinExistence type="predicted"/>
<gene>
    <name evidence="3" type="ORF">TH606_03965</name>
</gene>
<sequence length="433" mass="49573">MGKGRCFLSICLALAFLMSAAYSLAAQDEEKVKKACISCHEKISPGQVMDWRASKHAAEDISCADCHGTAHTSEKDVAKAKLPDEHVCAECHQEQFDQFVRGKHNLGWKALNALPVTHLEPDELMEGGKGCGGCHNMGIKSEKEKQELHARGYRYQNNSCDECHTRHAFSKKEALDPHACQQCHMGYDHPQWEMWSSSKHGTRYFAKLAGNLPEGAAAPKCQDCHMPNGDHENRTAWGFLGVRLPLPEDKEWAAAQVTLLKALGVLDPMTGKPTARLQVVKDLQLARLTKEDFDRERNKIKKVCYRCHSKDYVDFQFKQADQYYKQIDMIMAEAINIVADLYKDGILKKRGNQAYPYPDFLYFMRTDYGAGFDKLEYIEQVLFEMYMKHRMRAYQSFFHINPDYAYWYGWAMMVKDLGEIKELAKQMRATHGK</sequence>
<dbReference type="EMBL" id="LSFI01000015">
    <property type="protein sequence ID" value="OAG27999.1"/>
    <property type="molecule type" value="Genomic_DNA"/>
</dbReference>
<dbReference type="Gene3D" id="1.20.850.10">
    <property type="entry name" value="Hydroxylamine Oxidoreductase, Chain A, domain 2"/>
    <property type="match status" value="1"/>
</dbReference>
<accession>A0A177EAF9</accession>
<dbReference type="GO" id="GO:0016491">
    <property type="term" value="F:oxidoreductase activity"/>
    <property type="evidence" value="ECO:0007669"/>
    <property type="project" value="TreeGrafter"/>
</dbReference>
<keyword evidence="1 2" id="KW-0732">Signal</keyword>
<dbReference type="STRING" id="1795632.TH606_03965"/>
<keyword evidence="4" id="KW-1185">Reference proteome</keyword>
<dbReference type="AlphaFoldDB" id="A0A177EAF9"/>
<feature type="signal peptide" evidence="2">
    <location>
        <begin position="1"/>
        <end position="25"/>
    </location>
</feature>
<comment type="caution">
    <text evidence="3">The sequence shown here is derived from an EMBL/GenBank/DDBJ whole genome shotgun (WGS) entry which is preliminary data.</text>
</comment>
<dbReference type="PANTHER" id="PTHR35038">
    <property type="entry name" value="DISSIMILATORY SULFITE REDUCTASE SIRA"/>
    <property type="match status" value="1"/>
</dbReference>
<dbReference type="RefSeq" id="WP_068541478.1">
    <property type="nucleotide sequence ID" value="NZ_LSFI01000015.1"/>
</dbReference>
<dbReference type="Gene3D" id="1.10.780.10">
    <property type="entry name" value="Hydroxylamine Oxidoreductase, Chain A, domain 1"/>
    <property type="match status" value="1"/>
</dbReference>
<reference evidence="3 4" key="1">
    <citation type="submission" date="2016-02" db="EMBL/GenBank/DDBJ databases">
        <title>Draft genome sequence of Thermodesulfatator sp. S606.</title>
        <authorList>
            <person name="Lai Q."/>
            <person name="Cao J."/>
            <person name="Dupont S."/>
            <person name="Shao Z."/>
            <person name="Jebbar M."/>
            <person name="Alain K."/>
        </authorList>
    </citation>
    <scope>NUCLEOTIDE SEQUENCE [LARGE SCALE GENOMIC DNA]</scope>
    <source>
        <strain evidence="3 4">S606</strain>
    </source>
</reference>